<gene>
    <name evidence="2" type="ORF">FE257_011917</name>
</gene>
<feature type="region of interest" description="Disordered" evidence="1">
    <location>
        <begin position="222"/>
        <end position="250"/>
    </location>
</feature>
<sequence>MGSLLSVQSREKRRRSNRLSKPPSNKATLAAINPSLSHPVSAAGSPASSNPTDWQDPWTGASIPISSVDIDSCGRRSQSFPSVSQSDGPWQPPQSIGRSRSIIKEKPELCIRSPTSSSSTSGSLSRRASFLPSKQTAFQPTTLRSEPSSPLTRAGQPKRSYSVHSRPHRTNNTLYSSDIGHATSSNTHFMVDSQGFSLIRRRSLLTRPGVATRRSTKDVVRRLPPPINQEPRFVNDTIRPCSTPQWSQSNDEDTAFRFPLSLPQFRPPTPSDFEYTHLGALKLGSLRVVNGSTSPCPSDRTRLNHPRSPSPIPRTMETETLEPRYLRGEFQNLPGNITIPGPPRKAEPGSLELRTCADSSVVDVAPDYVGDGPNHYRNSVGWRDSSDPSCDQPPFLHDLLIPSNGGGLCDELAPIAISHKNHSREREDEGISISYEEKPTKVHSRDSAKVDLKHWRSSRSHKKVDSGYSSAASVRSLQDARARASIDSQTSMKRSPGLRRFTLGSDAPDLERLTLENPESSCQLPILRHLSLQGSKTASFRPDRDTWPRNLSTMCHETAQSPPNGRMRSSSWASPSGFSGLSTQPRYCAQLRSLETAAPTSISVQHPRYPTSEMTEESLQGDPFSGRIFKPNPSRDIRPDYDNIKTNAHILSGHRNEINNQRSRSRTEGARRGIRSAVRNHSAGSLGHPSGTRRGKTFTAPSLRSLGPAEGKEFDLSTPADVSRGRARSRGRDNQRRRLSKPQGRQDIYTTASPFIFH</sequence>
<name>A0AAD4CGR5_ASPNN</name>
<dbReference type="Proteomes" id="UP001194746">
    <property type="component" value="Unassembled WGS sequence"/>
</dbReference>
<feature type="region of interest" description="Disordered" evidence="1">
    <location>
        <begin position="454"/>
        <end position="476"/>
    </location>
</feature>
<feature type="compositionally biased region" description="Low complexity" evidence="1">
    <location>
        <begin position="112"/>
        <end position="129"/>
    </location>
</feature>
<feature type="compositionally biased region" description="Polar residues" evidence="1">
    <location>
        <begin position="132"/>
        <end position="151"/>
    </location>
</feature>
<feature type="region of interest" description="Disordered" evidence="1">
    <location>
        <begin position="483"/>
        <end position="502"/>
    </location>
</feature>
<feature type="compositionally biased region" description="Polar residues" evidence="1">
    <location>
        <begin position="467"/>
        <end position="476"/>
    </location>
</feature>
<feature type="region of interest" description="Disordered" evidence="1">
    <location>
        <begin position="292"/>
        <end position="315"/>
    </location>
</feature>
<comment type="caution">
    <text evidence="2">The sequence shown here is derived from an EMBL/GenBank/DDBJ whole genome shotgun (WGS) entry which is preliminary data.</text>
</comment>
<feature type="compositionally biased region" description="Polar residues" evidence="1">
    <location>
        <begin position="170"/>
        <end position="179"/>
    </location>
</feature>
<feature type="compositionally biased region" description="Polar residues" evidence="1">
    <location>
        <begin position="240"/>
        <end position="249"/>
    </location>
</feature>
<proteinExistence type="predicted"/>
<reference evidence="2" key="2">
    <citation type="submission" date="2020-02" db="EMBL/GenBank/DDBJ databases">
        <authorList>
            <person name="Gilchrist C.L.M."/>
            <person name="Chooi Y.-H."/>
        </authorList>
    </citation>
    <scope>NUCLEOTIDE SEQUENCE</scope>
    <source>
        <strain evidence="2">MST-FP2251</strain>
    </source>
</reference>
<protein>
    <submittedName>
        <fullName evidence="2">Uncharacterized protein</fullName>
    </submittedName>
</protein>
<evidence type="ECO:0000313" key="2">
    <source>
        <dbReference type="EMBL" id="KAF9886194.1"/>
    </source>
</evidence>
<dbReference type="AlphaFoldDB" id="A0AAD4CGR5"/>
<feature type="region of interest" description="Disordered" evidence="1">
    <location>
        <begin position="608"/>
        <end position="758"/>
    </location>
</feature>
<feature type="region of interest" description="Disordered" evidence="1">
    <location>
        <begin position="1"/>
        <end position="179"/>
    </location>
</feature>
<accession>A0AAD4CGR5</accession>
<dbReference type="EMBL" id="VCAU01000081">
    <property type="protein sequence ID" value="KAF9886194.1"/>
    <property type="molecule type" value="Genomic_DNA"/>
</dbReference>
<keyword evidence="3" id="KW-1185">Reference proteome</keyword>
<feature type="compositionally biased region" description="Polar residues" evidence="1">
    <location>
        <begin position="75"/>
        <end position="98"/>
    </location>
</feature>
<evidence type="ECO:0000313" key="3">
    <source>
        <dbReference type="Proteomes" id="UP001194746"/>
    </source>
</evidence>
<reference evidence="2" key="1">
    <citation type="journal article" date="2019" name="Beilstein J. Org. Chem.">
        <title>Nanangenines: drimane sesquiterpenoids as the dominant metabolite cohort of a novel Australian fungus, Aspergillus nanangensis.</title>
        <authorList>
            <person name="Lacey H.J."/>
            <person name="Gilchrist C.L.M."/>
            <person name="Crombie A."/>
            <person name="Kalaitzis J.A."/>
            <person name="Vuong D."/>
            <person name="Rutledge P.J."/>
            <person name="Turner P."/>
            <person name="Pitt J.I."/>
            <person name="Lacey E."/>
            <person name="Chooi Y.H."/>
            <person name="Piggott A.M."/>
        </authorList>
    </citation>
    <scope>NUCLEOTIDE SEQUENCE</scope>
    <source>
        <strain evidence="2">MST-FP2251</strain>
    </source>
</reference>
<feature type="compositionally biased region" description="Basic and acidic residues" evidence="1">
    <location>
        <begin position="633"/>
        <end position="643"/>
    </location>
</feature>
<evidence type="ECO:0000256" key="1">
    <source>
        <dbReference type="SAM" id="MobiDB-lite"/>
    </source>
</evidence>
<feature type="compositionally biased region" description="Polar residues" evidence="1">
    <location>
        <begin position="748"/>
        <end position="758"/>
    </location>
</feature>
<organism evidence="2 3">
    <name type="scientific">Aspergillus nanangensis</name>
    <dbReference type="NCBI Taxonomy" id="2582783"/>
    <lineage>
        <taxon>Eukaryota</taxon>
        <taxon>Fungi</taxon>
        <taxon>Dikarya</taxon>
        <taxon>Ascomycota</taxon>
        <taxon>Pezizomycotina</taxon>
        <taxon>Eurotiomycetes</taxon>
        <taxon>Eurotiomycetidae</taxon>
        <taxon>Eurotiales</taxon>
        <taxon>Aspergillaceae</taxon>
        <taxon>Aspergillus</taxon>
        <taxon>Aspergillus subgen. Circumdati</taxon>
    </lineage>
</organism>